<evidence type="ECO:0000313" key="2">
    <source>
        <dbReference type="EMBL" id="TFK89718.1"/>
    </source>
</evidence>
<dbReference type="Proteomes" id="UP000308197">
    <property type="component" value="Unassembled WGS sequence"/>
</dbReference>
<dbReference type="EMBL" id="ML211067">
    <property type="protein sequence ID" value="TFK89718.1"/>
    <property type="molecule type" value="Genomic_DNA"/>
</dbReference>
<reference evidence="2 3" key="1">
    <citation type="journal article" date="2019" name="Nat. Ecol. Evol.">
        <title>Megaphylogeny resolves global patterns of mushroom evolution.</title>
        <authorList>
            <person name="Varga T."/>
            <person name="Krizsan K."/>
            <person name="Foldi C."/>
            <person name="Dima B."/>
            <person name="Sanchez-Garcia M."/>
            <person name="Sanchez-Ramirez S."/>
            <person name="Szollosi G.J."/>
            <person name="Szarkandi J.G."/>
            <person name="Papp V."/>
            <person name="Albert L."/>
            <person name="Andreopoulos W."/>
            <person name="Angelini C."/>
            <person name="Antonin V."/>
            <person name="Barry K.W."/>
            <person name="Bougher N.L."/>
            <person name="Buchanan P."/>
            <person name="Buyck B."/>
            <person name="Bense V."/>
            <person name="Catcheside P."/>
            <person name="Chovatia M."/>
            <person name="Cooper J."/>
            <person name="Damon W."/>
            <person name="Desjardin D."/>
            <person name="Finy P."/>
            <person name="Geml J."/>
            <person name="Haridas S."/>
            <person name="Hughes K."/>
            <person name="Justo A."/>
            <person name="Karasinski D."/>
            <person name="Kautmanova I."/>
            <person name="Kiss B."/>
            <person name="Kocsube S."/>
            <person name="Kotiranta H."/>
            <person name="LaButti K.M."/>
            <person name="Lechner B.E."/>
            <person name="Liimatainen K."/>
            <person name="Lipzen A."/>
            <person name="Lukacs Z."/>
            <person name="Mihaltcheva S."/>
            <person name="Morgado L.N."/>
            <person name="Niskanen T."/>
            <person name="Noordeloos M.E."/>
            <person name="Ohm R.A."/>
            <person name="Ortiz-Santana B."/>
            <person name="Ovrebo C."/>
            <person name="Racz N."/>
            <person name="Riley R."/>
            <person name="Savchenko A."/>
            <person name="Shiryaev A."/>
            <person name="Soop K."/>
            <person name="Spirin V."/>
            <person name="Szebenyi C."/>
            <person name="Tomsovsky M."/>
            <person name="Tulloss R.E."/>
            <person name="Uehling J."/>
            <person name="Grigoriev I.V."/>
            <person name="Vagvolgyi C."/>
            <person name="Papp T."/>
            <person name="Martin F.M."/>
            <person name="Miettinen O."/>
            <person name="Hibbett D.S."/>
            <person name="Nagy L.G."/>
        </authorList>
    </citation>
    <scope>NUCLEOTIDE SEQUENCE [LARGE SCALE GENOMIC DNA]</scope>
    <source>
        <strain evidence="2 3">HHB13444</strain>
    </source>
</reference>
<proteinExistence type="predicted"/>
<dbReference type="AlphaFoldDB" id="A0A5C3PN35"/>
<name>A0A5C3PN35_9APHY</name>
<evidence type="ECO:0000313" key="3">
    <source>
        <dbReference type="Proteomes" id="UP000308197"/>
    </source>
</evidence>
<evidence type="ECO:0000256" key="1">
    <source>
        <dbReference type="SAM" id="MobiDB-lite"/>
    </source>
</evidence>
<organism evidence="2 3">
    <name type="scientific">Polyporus arcularius HHB13444</name>
    <dbReference type="NCBI Taxonomy" id="1314778"/>
    <lineage>
        <taxon>Eukaryota</taxon>
        <taxon>Fungi</taxon>
        <taxon>Dikarya</taxon>
        <taxon>Basidiomycota</taxon>
        <taxon>Agaricomycotina</taxon>
        <taxon>Agaricomycetes</taxon>
        <taxon>Polyporales</taxon>
        <taxon>Polyporaceae</taxon>
        <taxon>Polyporus</taxon>
    </lineage>
</organism>
<dbReference type="InParanoid" id="A0A5C3PN35"/>
<sequence>MDYRNPPTGPTQMRGEDPRTEIHLLDKFWADFLQTHTLESNDRQVHEHPHVMDEYEDHAQSGRSASSEAISLGKRPSEEHGADYAHTTKKTRRAAAVSAPTRPLRRSDRIRGQQERLKLTRLTRSVAREPTKRRISRRDTQAARRK</sequence>
<feature type="compositionally biased region" description="Basic and acidic residues" evidence="1">
    <location>
        <begin position="40"/>
        <end position="60"/>
    </location>
</feature>
<feature type="compositionally biased region" description="Basic and acidic residues" evidence="1">
    <location>
        <begin position="105"/>
        <end position="118"/>
    </location>
</feature>
<protein>
    <submittedName>
        <fullName evidence="2">Uncharacterized protein</fullName>
    </submittedName>
</protein>
<feature type="compositionally biased region" description="Basic and acidic residues" evidence="1">
    <location>
        <begin position="126"/>
        <end position="146"/>
    </location>
</feature>
<keyword evidence="3" id="KW-1185">Reference proteome</keyword>
<dbReference type="STRING" id="1314778.A0A5C3PN35"/>
<feature type="region of interest" description="Disordered" evidence="1">
    <location>
        <begin position="40"/>
        <end position="146"/>
    </location>
</feature>
<accession>A0A5C3PN35</accession>
<gene>
    <name evidence="2" type="ORF">K466DRAFT_584353</name>
</gene>